<evidence type="ECO:0000313" key="9">
    <source>
        <dbReference type="EMBL" id="MBM6400213.1"/>
    </source>
</evidence>
<feature type="domain" description="POTRA" evidence="8">
    <location>
        <begin position="59"/>
        <end position="127"/>
    </location>
</feature>
<name>A0ABS2CL73_9MICO</name>
<dbReference type="PANTHER" id="PTHR37820">
    <property type="entry name" value="CELL DIVISION PROTEIN DIVIB"/>
    <property type="match status" value="1"/>
</dbReference>
<dbReference type="PROSITE" id="PS51779">
    <property type="entry name" value="POTRA"/>
    <property type="match status" value="1"/>
</dbReference>
<evidence type="ECO:0000256" key="5">
    <source>
        <dbReference type="ARBA" id="ARBA00022989"/>
    </source>
</evidence>
<keyword evidence="4" id="KW-0812">Transmembrane</keyword>
<comment type="subcellular location">
    <subcellularLocation>
        <location evidence="1">Membrane</location>
    </subcellularLocation>
</comment>
<sequence>MSHNATRGPRPRGLESSATRFRERAIARRRRPWRRALSALLVLALLGGAGWVVGWTGLLGVHDVDVVGVSGAEAAAVEELVRVPEGTPLVRVDTAAVERSVRGRVTVAEASVHRSWPRTLVVDVVPRVPSLVVKGPSGTLDVVDATGVSFGRVKKAPKGVPVVTATGSRAMTTEALQAALALLRDLPDDLAADVSAVTVSSANLVTFTARGHTVVWGGEDESALKIRVLRALLTTKAKVIDVSAPDTPVTR</sequence>
<evidence type="ECO:0000256" key="3">
    <source>
        <dbReference type="ARBA" id="ARBA00022618"/>
    </source>
</evidence>
<dbReference type="EMBL" id="JAFDVD010000008">
    <property type="protein sequence ID" value="MBM6400213.1"/>
    <property type="molecule type" value="Genomic_DNA"/>
</dbReference>
<evidence type="ECO:0000256" key="1">
    <source>
        <dbReference type="ARBA" id="ARBA00004370"/>
    </source>
</evidence>
<protein>
    <submittedName>
        <fullName evidence="9">FtsQ-type POTRA domain-containing protein</fullName>
    </submittedName>
</protein>
<dbReference type="Proteomes" id="UP001430172">
    <property type="component" value="Unassembled WGS sequence"/>
</dbReference>
<evidence type="ECO:0000259" key="8">
    <source>
        <dbReference type="PROSITE" id="PS51779"/>
    </source>
</evidence>
<dbReference type="Pfam" id="PF08478">
    <property type="entry name" value="POTRA_1"/>
    <property type="match status" value="1"/>
</dbReference>
<dbReference type="RefSeq" id="WP_204130697.1">
    <property type="nucleotide sequence ID" value="NZ_JAFDVD010000008.1"/>
</dbReference>
<evidence type="ECO:0000313" key="10">
    <source>
        <dbReference type="Proteomes" id="UP001430172"/>
    </source>
</evidence>
<keyword evidence="10" id="KW-1185">Reference proteome</keyword>
<evidence type="ECO:0000256" key="7">
    <source>
        <dbReference type="ARBA" id="ARBA00023306"/>
    </source>
</evidence>
<dbReference type="InterPro" id="IPR034746">
    <property type="entry name" value="POTRA"/>
</dbReference>
<evidence type="ECO:0000256" key="2">
    <source>
        <dbReference type="ARBA" id="ARBA00022475"/>
    </source>
</evidence>
<dbReference type="InterPro" id="IPR013685">
    <property type="entry name" value="POTRA_FtsQ_type"/>
</dbReference>
<keyword evidence="3" id="KW-0132">Cell division</keyword>
<reference evidence="9" key="1">
    <citation type="submission" date="2021-02" db="EMBL/GenBank/DDBJ databases">
        <title>Phycicoccus sp. MQZ13P-5T, whole genome shotgun sequence.</title>
        <authorList>
            <person name="Tuo L."/>
        </authorList>
    </citation>
    <scope>NUCLEOTIDE SEQUENCE</scope>
    <source>
        <strain evidence="9">MQZ13P-5</strain>
    </source>
</reference>
<proteinExistence type="predicted"/>
<organism evidence="9 10">
    <name type="scientific">Phycicoccus sonneratiae</name>
    <dbReference type="NCBI Taxonomy" id="2807628"/>
    <lineage>
        <taxon>Bacteria</taxon>
        <taxon>Bacillati</taxon>
        <taxon>Actinomycetota</taxon>
        <taxon>Actinomycetes</taxon>
        <taxon>Micrococcales</taxon>
        <taxon>Intrasporangiaceae</taxon>
        <taxon>Phycicoccus</taxon>
    </lineage>
</organism>
<evidence type="ECO:0000256" key="4">
    <source>
        <dbReference type="ARBA" id="ARBA00022692"/>
    </source>
</evidence>
<comment type="caution">
    <text evidence="9">The sequence shown here is derived from an EMBL/GenBank/DDBJ whole genome shotgun (WGS) entry which is preliminary data.</text>
</comment>
<dbReference type="PANTHER" id="PTHR37820:SF1">
    <property type="entry name" value="CELL DIVISION PROTEIN FTSQ"/>
    <property type="match status" value="1"/>
</dbReference>
<evidence type="ECO:0000256" key="6">
    <source>
        <dbReference type="ARBA" id="ARBA00023136"/>
    </source>
</evidence>
<gene>
    <name evidence="9" type="ORF">JQN70_07450</name>
</gene>
<keyword evidence="5" id="KW-1133">Transmembrane helix</keyword>
<keyword evidence="7" id="KW-0131">Cell cycle</keyword>
<keyword evidence="6" id="KW-0472">Membrane</keyword>
<dbReference type="InterPro" id="IPR050487">
    <property type="entry name" value="FtsQ_DivIB"/>
</dbReference>
<accession>A0ABS2CL73</accession>
<dbReference type="Gene3D" id="3.10.20.310">
    <property type="entry name" value="membrane protein fhac"/>
    <property type="match status" value="1"/>
</dbReference>
<keyword evidence="2" id="KW-1003">Cell membrane</keyword>